<dbReference type="PRINTS" id="PR00036">
    <property type="entry name" value="HTHLACI"/>
</dbReference>
<feature type="domain" description="HTH cro/C1-type" evidence="5">
    <location>
        <begin position="46"/>
        <end position="75"/>
    </location>
</feature>
<evidence type="ECO:0000259" key="4">
    <source>
        <dbReference type="PROSITE" id="PS50932"/>
    </source>
</evidence>
<feature type="domain" description="HTH lacI-type" evidence="4">
    <location>
        <begin position="45"/>
        <end position="99"/>
    </location>
</feature>
<evidence type="ECO:0000259" key="5">
    <source>
        <dbReference type="PROSITE" id="PS50943"/>
    </source>
</evidence>
<dbReference type="InterPro" id="IPR010982">
    <property type="entry name" value="Lambda_DNA-bd_dom_sf"/>
</dbReference>
<evidence type="ECO:0000256" key="1">
    <source>
        <dbReference type="ARBA" id="ARBA00023015"/>
    </source>
</evidence>
<dbReference type="InterPro" id="IPR000843">
    <property type="entry name" value="HTH_LacI"/>
</dbReference>
<organism evidence="6 7">
    <name type="scientific">Asanoa hainanensis</name>
    <dbReference type="NCBI Taxonomy" id="560556"/>
    <lineage>
        <taxon>Bacteria</taxon>
        <taxon>Bacillati</taxon>
        <taxon>Actinomycetota</taxon>
        <taxon>Actinomycetes</taxon>
        <taxon>Micromonosporales</taxon>
        <taxon>Micromonosporaceae</taxon>
        <taxon>Asanoa</taxon>
    </lineage>
</organism>
<dbReference type="Pfam" id="PF13377">
    <property type="entry name" value="Peripla_BP_3"/>
    <property type="match status" value="1"/>
</dbReference>
<dbReference type="GO" id="GO:0000976">
    <property type="term" value="F:transcription cis-regulatory region binding"/>
    <property type="evidence" value="ECO:0007669"/>
    <property type="project" value="TreeGrafter"/>
</dbReference>
<dbReference type="CDD" id="cd06267">
    <property type="entry name" value="PBP1_LacI_sugar_binding-like"/>
    <property type="match status" value="1"/>
</dbReference>
<dbReference type="EMBL" id="FZPH01000008">
    <property type="protein sequence ID" value="SNT52491.1"/>
    <property type="molecule type" value="Genomic_DNA"/>
</dbReference>
<keyword evidence="1" id="KW-0805">Transcription regulation</keyword>
<dbReference type="InterPro" id="IPR001387">
    <property type="entry name" value="Cro/C1-type_HTH"/>
</dbReference>
<proteinExistence type="predicted"/>
<evidence type="ECO:0000256" key="3">
    <source>
        <dbReference type="ARBA" id="ARBA00023163"/>
    </source>
</evidence>
<gene>
    <name evidence="6" type="ORF">SAMN05421812_108140</name>
</gene>
<dbReference type="InterPro" id="IPR046335">
    <property type="entry name" value="LacI/GalR-like_sensor"/>
</dbReference>
<keyword evidence="7" id="KW-1185">Reference proteome</keyword>
<protein>
    <submittedName>
        <fullName evidence="6">DNA-binding transcriptional regulator, LacI/PurR family</fullName>
    </submittedName>
</protein>
<dbReference type="GO" id="GO:0003700">
    <property type="term" value="F:DNA-binding transcription factor activity"/>
    <property type="evidence" value="ECO:0007669"/>
    <property type="project" value="TreeGrafter"/>
</dbReference>
<sequence length="382" mass="40335">MISDGWRTASLLALASPGGRRALSARRFDTRGPTRDVTTDNARLPTLEDVARLAGVSRATVSRVINGIRNVNPELHEVVWNAVNATGYVANRAARSLVTRRTGTIALVVSDSESHDDDPFMSRFFSDPFFGRVVGGLMSALRPAGIQLALQLVGADQARGQLVGDLRQGQADGSVVLSLHPGDTLPQLLADAGLAGVVIGRPARPVPISHVDVANDRGAALAAEHLVSRGRRRVGMITGPIDVPASVDRSAGFRAAMARLGQSFVPSVIGNFTHESGERGMRELLADNPDLDGVFVANDLMAQGGLAALHELGRRVPDEIAVVGFDDSSAALAARPQLTTVRQPLEDMAAEAARLLMAHIDNPGRETAAVVFEPTLVVRASS</sequence>
<evidence type="ECO:0000313" key="6">
    <source>
        <dbReference type="EMBL" id="SNT52491.1"/>
    </source>
</evidence>
<evidence type="ECO:0000313" key="7">
    <source>
        <dbReference type="Proteomes" id="UP000198362"/>
    </source>
</evidence>
<dbReference type="SUPFAM" id="SSF53822">
    <property type="entry name" value="Periplasmic binding protein-like I"/>
    <property type="match status" value="1"/>
</dbReference>
<dbReference type="Gene3D" id="3.40.50.2300">
    <property type="match status" value="2"/>
</dbReference>
<dbReference type="SMART" id="SM00354">
    <property type="entry name" value="HTH_LACI"/>
    <property type="match status" value="1"/>
</dbReference>
<dbReference type="Proteomes" id="UP000198362">
    <property type="component" value="Unassembled WGS sequence"/>
</dbReference>
<dbReference type="PANTHER" id="PTHR30146">
    <property type="entry name" value="LACI-RELATED TRANSCRIPTIONAL REPRESSOR"/>
    <property type="match status" value="1"/>
</dbReference>
<dbReference type="CDD" id="cd01392">
    <property type="entry name" value="HTH_LacI"/>
    <property type="match status" value="1"/>
</dbReference>
<dbReference type="Gene3D" id="1.10.260.40">
    <property type="entry name" value="lambda repressor-like DNA-binding domains"/>
    <property type="match status" value="1"/>
</dbReference>
<dbReference type="PROSITE" id="PS00356">
    <property type="entry name" value="HTH_LACI_1"/>
    <property type="match status" value="1"/>
</dbReference>
<accession>A0A239NC54</accession>
<reference evidence="6 7" key="1">
    <citation type="submission" date="2017-06" db="EMBL/GenBank/DDBJ databases">
        <authorList>
            <person name="Kim H.J."/>
            <person name="Triplett B.A."/>
        </authorList>
    </citation>
    <scope>NUCLEOTIDE SEQUENCE [LARGE SCALE GENOMIC DNA]</scope>
    <source>
        <strain evidence="6 7">CGMCC 4.5593</strain>
    </source>
</reference>
<dbReference type="AlphaFoldDB" id="A0A239NC54"/>
<keyword evidence="3" id="KW-0804">Transcription</keyword>
<dbReference type="InterPro" id="IPR028082">
    <property type="entry name" value="Peripla_BP_I"/>
</dbReference>
<name>A0A239NC54_9ACTN</name>
<dbReference type="Pfam" id="PF00356">
    <property type="entry name" value="LacI"/>
    <property type="match status" value="1"/>
</dbReference>
<dbReference type="PANTHER" id="PTHR30146:SF109">
    <property type="entry name" value="HTH-TYPE TRANSCRIPTIONAL REGULATOR GALS"/>
    <property type="match status" value="1"/>
</dbReference>
<evidence type="ECO:0000256" key="2">
    <source>
        <dbReference type="ARBA" id="ARBA00023125"/>
    </source>
</evidence>
<dbReference type="PROSITE" id="PS50932">
    <property type="entry name" value="HTH_LACI_2"/>
    <property type="match status" value="1"/>
</dbReference>
<dbReference type="PROSITE" id="PS50943">
    <property type="entry name" value="HTH_CROC1"/>
    <property type="match status" value="1"/>
</dbReference>
<keyword evidence="2 6" id="KW-0238">DNA-binding</keyword>
<dbReference type="SUPFAM" id="SSF47413">
    <property type="entry name" value="lambda repressor-like DNA-binding domains"/>
    <property type="match status" value="1"/>
</dbReference>